<protein>
    <submittedName>
        <fullName evidence="1">DUF4124 domain-containing protein</fullName>
    </submittedName>
</protein>
<accession>A0A3X0BTS4</accession>
<sequence>MNLKNVLLFIIFLIPLFSEASEYVLEKNYKLQWNNDNGTINNINIAIDGNKINANAVNVSSGKEQWSLKDYVSQCELDLALDIIPESFEVVDLFNDGNKVALFAYNIGCVGGVDPVSVKYFAFHNGVKYALRGHEMFITDKGVDEDYISPKPDDNLKKNVKLFNYMKRKWASIATRIMF</sequence>
<gene>
    <name evidence="1" type="ORF">CBX34_21185</name>
</gene>
<evidence type="ECO:0000313" key="1">
    <source>
        <dbReference type="EMBL" id="EBS6850102.1"/>
    </source>
</evidence>
<dbReference type="EMBL" id="AAGWGZ010000023">
    <property type="protein sequence ID" value="EBS6850102.1"/>
    <property type="molecule type" value="Genomic_DNA"/>
</dbReference>
<name>A0A3X0BTS4_SALER</name>
<dbReference type="AlphaFoldDB" id="A0A3X0BTS4"/>
<proteinExistence type="predicted"/>
<dbReference type="InterPro" id="IPR058148">
    <property type="entry name" value="M949_RS01915-like_dom"/>
</dbReference>
<organism evidence="1">
    <name type="scientific">Salmonella enterica</name>
    <name type="common">Salmonella choleraesuis</name>
    <dbReference type="NCBI Taxonomy" id="28901"/>
    <lineage>
        <taxon>Bacteria</taxon>
        <taxon>Pseudomonadati</taxon>
        <taxon>Pseudomonadota</taxon>
        <taxon>Gammaproteobacteria</taxon>
        <taxon>Enterobacterales</taxon>
        <taxon>Enterobacteriaceae</taxon>
        <taxon>Salmonella</taxon>
    </lineage>
</organism>
<reference evidence="1" key="1">
    <citation type="submission" date="2018-07" db="EMBL/GenBank/DDBJ databases">
        <authorList>
            <consortium name="PulseNet: The National Subtyping Network for Foodborne Disease Surveillance"/>
            <person name="Tarr C.L."/>
            <person name="Trees E."/>
            <person name="Katz L.S."/>
            <person name="Carleton-Romer H.A."/>
            <person name="Stroika S."/>
            <person name="Kucerova Z."/>
            <person name="Roache K.F."/>
            <person name="Sabol A.L."/>
            <person name="Besser J."/>
            <person name="Gerner-Smidt P."/>
        </authorList>
    </citation>
    <scope>NUCLEOTIDE SEQUENCE [LARGE SCALE GENOMIC DNA]</scope>
    <source>
        <strain evidence="1">08-0470</strain>
    </source>
</reference>
<dbReference type="NCBIfam" id="NF046077">
    <property type="entry name" value="LPS_M949_RS01915"/>
    <property type="match status" value="1"/>
</dbReference>
<comment type="caution">
    <text evidence="1">The sequence shown here is derived from an EMBL/GenBank/DDBJ whole genome shotgun (WGS) entry which is preliminary data.</text>
</comment>